<sequence length="264" mass="28075">MTTFDSERFLKVAEAAADVAGAVIRPLFRSRLAVDDKSDDSPVTIADRTAERALRAVIAERLPDHGILGEEFGHERPEASWCWVLDPIDGTRAFVTGRPSFGTLIALLHEGRPVLGVIDQPMTGERWIGVSGAATRYRGPWGDERAQTRPCPHLDAAELSCTSPEMLAAAPSAHWPSLQGATRRTTWGGDCYTYGLLALGHVDVVAECGMKIWDWAALVPVVEGAGGRITDWSGAPLSAQGDGSVLAVGDPALLAPATALLSRG</sequence>
<keyword evidence="14" id="KW-1185">Reference proteome</keyword>
<evidence type="ECO:0000313" key="13">
    <source>
        <dbReference type="EMBL" id="NVN39057.1"/>
    </source>
</evidence>
<accession>A0A850P312</accession>
<feature type="binding site" evidence="12">
    <location>
        <position position="70"/>
    </location>
    <ligand>
        <name>Mg(2+)</name>
        <dbReference type="ChEBI" id="CHEBI:18420"/>
        <label>1</label>
        <note>catalytic</note>
    </ligand>
</feature>
<evidence type="ECO:0000256" key="6">
    <source>
        <dbReference type="ARBA" id="ARBA00022723"/>
    </source>
</evidence>
<evidence type="ECO:0000256" key="10">
    <source>
        <dbReference type="ARBA" id="ARBA00049158"/>
    </source>
</evidence>
<dbReference type="NCBIfam" id="TIGR02067">
    <property type="entry name" value="his_9_HisN"/>
    <property type="match status" value="1"/>
</dbReference>
<keyword evidence="6 12" id="KW-0479">Metal-binding</keyword>
<dbReference type="GO" id="GO:0004401">
    <property type="term" value="F:histidinol-phosphatase activity"/>
    <property type="evidence" value="ECO:0007669"/>
    <property type="project" value="UniProtKB-UniRule"/>
</dbReference>
<dbReference type="PANTHER" id="PTHR43200">
    <property type="entry name" value="PHOSPHATASE"/>
    <property type="match status" value="1"/>
</dbReference>
<dbReference type="CDD" id="cd01641">
    <property type="entry name" value="Bacterial_IMPase_like_1"/>
    <property type="match status" value="1"/>
</dbReference>
<dbReference type="RefSeq" id="WP_176612082.1">
    <property type="nucleotide sequence ID" value="NZ_JABXXR010000002.1"/>
</dbReference>
<evidence type="ECO:0000256" key="8">
    <source>
        <dbReference type="ARBA" id="ARBA00022842"/>
    </source>
</evidence>
<dbReference type="GO" id="GO:0046872">
    <property type="term" value="F:metal ion binding"/>
    <property type="evidence" value="ECO:0007669"/>
    <property type="project" value="UniProtKB-KW"/>
</dbReference>
<dbReference type="Pfam" id="PF00459">
    <property type="entry name" value="Inositol_P"/>
    <property type="match status" value="1"/>
</dbReference>
<keyword evidence="7 13" id="KW-0378">Hydrolase</keyword>
<dbReference type="Gene3D" id="3.40.190.80">
    <property type="match status" value="1"/>
</dbReference>
<evidence type="ECO:0000256" key="4">
    <source>
        <dbReference type="ARBA" id="ARBA00013085"/>
    </source>
</evidence>
<comment type="similarity">
    <text evidence="3">Belongs to the inositol monophosphatase superfamily.</text>
</comment>
<proteinExistence type="inferred from homology"/>
<feature type="binding site" evidence="12">
    <location>
        <position position="86"/>
    </location>
    <ligand>
        <name>Mg(2+)</name>
        <dbReference type="ChEBI" id="CHEBI:18420"/>
        <label>1</label>
        <note>catalytic</note>
    </ligand>
</feature>
<dbReference type="EMBL" id="JABXXR010000002">
    <property type="protein sequence ID" value="NVN39057.1"/>
    <property type="molecule type" value="Genomic_DNA"/>
</dbReference>
<dbReference type="InterPro" id="IPR011809">
    <property type="entry name" value="His_9_proposed"/>
</dbReference>
<dbReference type="InterPro" id="IPR051090">
    <property type="entry name" value="Inositol_monoP_superfamily"/>
</dbReference>
<protein>
    <recommendedName>
        <fullName evidence="4 11">Histidinol-phosphatase</fullName>
        <ecNumber evidence="4 11">3.1.3.15</ecNumber>
    </recommendedName>
</protein>
<evidence type="ECO:0000256" key="9">
    <source>
        <dbReference type="ARBA" id="ARBA00023102"/>
    </source>
</evidence>
<dbReference type="GO" id="GO:0000105">
    <property type="term" value="P:L-histidine biosynthetic process"/>
    <property type="evidence" value="ECO:0007669"/>
    <property type="project" value="UniProtKB-UniRule"/>
</dbReference>
<keyword evidence="5" id="KW-0028">Amino-acid biosynthesis</keyword>
<dbReference type="PROSITE" id="PS00629">
    <property type="entry name" value="IMP_1"/>
    <property type="match status" value="1"/>
</dbReference>
<comment type="cofactor">
    <cofactor evidence="1 12">
        <name>Mg(2+)</name>
        <dbReference type="ChEBI" id="CHEBI:18420"/>
    </cofactor>
</comment>
<evidence type="ECO:0000256" key="12">
    <source>
        <dbReference type="PIRSR" id="PIRSR600760-2"/>
    </source>
</evidence>
<dbReference type="InterPro" id="IPR020583">
    <property type="entry name" value="Inositol_monoP_metal-BS"/>
</dbReference>
<evidence type="ECO:0000256" key="3">
    <source>
        <dbReference type="ARBA" id="ARBA00009759"/>
    </source>
</evidence>
<evidence type="ECO:0000256" key="2">
    <source>
        <dbReference type="ARBA" id="ARBA00004970"/>
    </source>
</evidence>
<comment type="caution">
    <text evidence="13">The sequence shown here is derived from an EMBL/GenBank/DDBJ whole genome shotgun (WGS) entry which is preliminary data.</text>
</comment>
<dbReference type="EC" id="3.1.3.15" evidence="4 11"/>
<dbReference type="SUPFAM" id="SSF56655">
    <property type="entry name" value="Carbohydrate phosphatase"/>
    <property type="match status" value="1"/>
</dbReference>
<name>A0A850P312_9PROT</name>
<evidence type="ECO:0000256" key="7">
    <source>
        <dbReference type="ARBA" id="ARBA00022801"/>
    </source>
</evidence>
<dbReference type="UniPathway" id="UPA00031">
    <property type="reaction ID" value="UER00013"/>
</dbReference>
<keyword evidence="8 12" id="KW-0460">Magnesium</keyword>
<dbReference type="Proteomes" id="UP000585665">
    <property type="component" value="Unassembled WGS sequence"/>
</dbReference>
<evidence type="ECO:0000256" key="1">
    <source>
        <dbReference type="ARBA" id="ARBA00001946"/>
    </source>
</evidence>
<dbReference type="PRINTS" id="PR00377">
    <property type="entry name" value="IMPHPHTASES"/>
</dbReference>
<organism evidence="13 14">
    <name type="scientific">Ameyamaea chiangmaiensis</name>
    <dbReference type="NCBI Taxonomy" id="442969"/>
    <lineage>
        <taxon>Bacteria</taxon>
        <taxon>Pseudomonadati</taxon>
        <taxon>Pseudomonadota</taxon>
        <taxon>Alphaproteobacteria</taxon>
        <taxon>Acetobacterales</taxon>
        <taxon>Acetobacteraceae</taxon>
        <taxon>Ameyamaea</taxon>
    </lineage>
</organism>
<feature type="binding site" evidence="12">
    <location>
        <position position="214"/>
    </location>
    <ligand>
        <name>Mg(2+)</name>
        <dbReference type="ChEBI" id="CHEBI:18420"/>
        <label>1</label>
        <note>catalytic</note>
    </ligand>
</feature>
<feature type="binding site" evidence="12">
    <location>
        <position position="89"/>
    </location>
    <ligand>
        <name>Mg(2+)</name>
        <dbReference type="ChEBI" id="CHEBI:18420"/>
        <label>1</label>
        <note>catalytic</note>
    </ligand>
</feature>
<evidence type="ECO:0000256" key="11">
    <source>
        <dbReference type="NCBIfam" id="TIGR02067"/>
    </source>
</evidence>
<dbReference type="InterPro" id="IPR000760">
    <property type="entry name" value="Inositol_monophosphatase-like"/>
</dbReference>
<dbReference type="AlphaFoldDB" id="A0A850P312"/>
<gene>
    <name evidence="13" type="primary">hisN</name>
    <name evidence="13" type="ORF">HUK82_00560</name>
</gene>
<comment type="pathway">
    <text evidence="2">Amino-acid biosynthesis; L-histidine biosynthesis; L-histidine from 5-phospho-alpha-D-ribose 1-diphosphate: step 8/9.</text>
</comment>
<evidence type="ECO:0000313" key="14">
    <source>
        <dbReference type="Proteomes" id="UP000585665"/>
    </source>
</evidence>
<dbReference type="PANTHER" id="PTHR43200:SF6">
    <property type="entry name" value="3'(2'),5'-BISPHOSPHATE NUCLEOTIDASE"/>
    <property type="match status" value="1"/>
</dbReference>
<keyword evidence="9" id="KW-0368">Histidine biosynthesis</keyword>
<dbReference type="FunFam" id="3.30.540.10:FF:000030">
    <property type="entry name" value="Inositol monophosphatase"/>
    <property type="match status" value="1"/>
</dbReference>
<feature type="binding site" evidence="12">
    <location>
        <position position="88"/>
    </location>
    <ligand>
        <name>Mg(2+)</name>
        <dbReference type="ChEBI" id="CHEBI:18420"/>
        <label>1</label>
        <note>catalytic</note>
    </ligand>
</feature>
<evidence type="ECO:0000256" key="5">
    <source>
        <dbReference type="ARBA" id="ARBA00022605"/>
    </source>
</evidence>
<reference evidence="13 14" key="1">
    <citation type="submission" date="2020-06" db="EMBL/GenBank/DDBJ databases">
        <title>Description of novel acetic acid bacteria.</title>
        <authorList>
            <person name="Sombolestani A."/>
        </authorList>
    </citation>
    <scope>NUCLEOTIDE SEQUENCE [LARGE SCALE GENOMIC DNA]</scope>
    <source>
        <strain evidence="13 14">LMG 27010</strain>
    </source>
</reference>
<dbReference type="Gene3D" id="3.30.540.10">
    <property type="entry name" value="Fructose-1,6-Bisphosphatase, subunit A, domain 1"/>
    <property type="match status" value="1"/>
</dbReference>
<comment type="catalytic activity">
    <reaction evidence="10">
        <text>L-histidinol phosphate + H2O = L-histidinol + phosphate</text>
        <dbReference type="Rhea" id="RHEA:14465"/>
        <dbReference type="ChEBI" id="CHEBI:15377"/>
        <dbReference type="ChEBI" id="CHEBI:43474"/>
        <dbReference type="ChEBI" id="CHEBI:57699"/>
        <dbReference type="ChEBI" id="CHEBI:57980"/>
        <dbReference type="EC" id="3.1.3.15"/>
    </reaction>
</comment>